<dbReference type="InterPro" id="IPR029032">
    <property type="entry name" value="AhpD-like"/>
</dbReference>
<dbReference type="InterPro" id="IPR052999">
    <property type="entry name" value="PTS1_Protein"/>
</dbReference>
<comment type="caution">
    <text evidence="2">The sequence shown here is derived from an EMBL/GenBank/DDBJ whole genome shotgun (WGS) entry which is preliminary data.</text>
</comment>
<dbReference type="Gene3D" id="1.20.1290.10">
    <property type="entry name" value="AhpD-like"/>
    <property type="match status" value="1"/>
</dbReference>
<dbReference type="PANTHER" id="PTHR28180">
    <property type="entry name" value="CONSERVED MITOCHONDRIAL PROTEIN-RELATED"/>
    <property type="match status" value="1"/>
</dbReference>
<accession>A0ABR3TQ42</accession>
<evidence type="ECO:0000313" key="3">
    <source>
        <dbReference type="Proteomes" id="UP001521184"/>
    </source>
</evidence>
<dbReference type="Proteomes" id="UP001521184">
    <property type="component" value="Unassembled WGS sequence"/>
</dbReference>
<sequence>MPPPSAQALPALLSRVRSMLPASLPKSAAYILPASTLIALGHPNLLGPLFLHVTGHNATPPTTPLPPAETRTISLHLRDMLLKEWTLTGIPLVITAVSSLGLAEQEAGLFPADAASTFDNAAWNTTTAAPPSQPPDDQQQQHALGTTSTLSPRYSTTSPTSPTNPLNLAPNTPTSTRGATHLHRLYRQHLPAIARTWASHEADFRWLEESVIYGLFLSDHAVLSALDTSLVTASAILAQGLKPPSLWHLRGLRRLGLARHDVEAVVRVVGECAVWAGGRAGGVRGEVDEVAEWVGWVGEVEGEV</sequence>
<feature type="compositionally biased region" description="Low complexity" evidence="1">
    <location>
        <begin position="124"/>
        <end position="176"/>
    </location>
</feature>
<name>A0ABR3TQ42_9PEZI</name>
<feature type="region of interest" description="Disordered" evidence="1">
    <location>
        <begin position="124"/>
        <end position="177"/>
    </location>
</feature>
<gene>
    <name evidence="2" type="ORF">SLS58_005836</name>
</gene>
<dbReference type="SUPFAM" id="SSF69118">
    <property type="entry name" value="AhpD-like"/>
    <property type="match status" value="1"/>
</dbReference>
<evidence type="ECO:0000256" key="1">
    <source>
        <dbReference type="SAM" id="MobiDB-lite"/>
    </source>
</evidence>
<organism evidence="2 3">
    <name type="scientific">Diplodia intermedia</name>
    <dbReference type="NCBI Taxonomy" id="856260"/>
    <lineage>
        <taxon>Eukaryota</taxon>
        <taxon>Fungi</taxon>
        <taxon>Dikarya</taxon>
        <taxon>Ascomycota</taxon>
        <taxon>Pezizomycotina</taxon>
        <taxon>Dothideomycetes</taxon>
        <taxon>Dothideomycetes incertae sedis</taxon>
        <taxon>Botryosphaeriales</taxon>
        <taxon>Botryosphaeriaceae</taxon>
        <taxon>Diplodia</taxon>
    </lineage>
</organism>
<evidence type="ECO:0000313" key="2">
    <source>
        <dbReference type="EMBL" id="KAL1641796.1"/>
    </source>
</evidence>
<proteinExistence type="predicted"/>
<protein>
    <submittedName>
        <fullName evidence="2">Uncharacterized protein</fullName>
    </submittedName>
</protein>
<reference evidence="2 3" key="1">
    <citation type="journal article" date="2023" name="Plant Dis.">
        <title>First Report of Diplodia intermedia Causing Canker and Dieback Diseases on Apple Trees in Canada.</title>
        <authorList>
            <person name="Ellouze W."/>
            <person name="Ilyukhin E."/>
            <person name="Sulman M."/>
            <person name="Ali S."/>
        </authorList>
    </citation>
    <scope>NUCLEOTIDE SEQUENCE [LARGE SCALE GENOMIC DNA]</scope>
    <source>
        <strain evidence="2 3">M45-28</strain>
    </source>
</reference>
<dbReference type="EMBL" id="JAKEKT020000037">
    <property type="protein sequence ID" value="KAL1641796.1"/>
    <property type="molecule type" value="Genomic_DNA"/>
</dbReference>
<keyword evidence="3" id="KW-1185">Reference proteome</keyword>